<accession>A0A087TVV0</accession>
<protein>
    <submittedName>
        <fullName evidence="1">Uncharacterized protein</fullName>
    </submittedName>
</protein>
<dbReference type="OrthoDB" id="5984008at2759"/>
<dbReference type="AlphaFoldDB" id="A0A087TVV0"/>
<gene>
    <name evidence="1" type="ORF">X975_07223</name>
</gene>
<dbReference type="Proteomes" id="UP000054359">
    <property type="component" value="Unassembled WGS sequence"/>
</dbReference>
<sequence>MMDGERYWLLITPETMREDDLVSTANNLPSEANVAIVYPNKKESKEKDCIGPLGCQVSVILKAYANSIRTLVEKGLYNSGSNDTESMKKEKLRQNILAFVDMEDEC</sequence>
<dbReference type="EMBL" id="KK116987">
    <property type="protein sequence ID" value="KFM69239.1"/>
    <property type="molecule type" value="Genomic_DNA"/>
</dbReference>
<proteinExistence type="predicted"/>
<evidence type="ECO:0000313" key="1">
    <source>
        <dbReference type="EMBL" id="KFM69239.1"/>
    </source>
</evidence>
<evidence type="ECO:0000313" key="2">
    <source>
        <dbReference type="Proteomes" id="UP000054359"/>
    </source>
</evidence>
<reference evidence="1 2" key="1">
    <citation type="submission" date="2013-11" db="EMBL/GenBank/DDBJ databases">
        <title>Genome sequencing of Stegodyphus mimosarum.</title>
        <authorList>
            <person name="Bechsgaard J."/>
        </authorList>
    </citation>
    <scope>NUCLEOTIDE SEQUENCE [LARGE SCALE GENOMIC DNA]</scope>
</reference>
<name>A0A087TVV0_STEMI</name>
<organism evidence="1 2">
    <name type="scientific">Stegodyphus mimosarum</name>
    <name type="common">African social velvet spider</name>
    <dbReference type="NCBI Taxonomy" id="407821"/>
    <lineage>
        <taxon>Eukaryota</taxon>
        <taxon>Metazoa</taxon>
        <taxon>Ecdysozoa</taxon>
        <taxon>Arthropoda</taxon>
        <taxon>Chelicerata</taxon>
        <taxon>Arachnida</taxon>
        <taxon>Araneae</taxon>
        <taxon>Araneomorphae</taxon>
        <taxon>Entelegynae</taxon>
        <taxon>Eresoidea</taxon>
        <taxon>Eresidae</taxon>
        <taxon>Stegodyphus</taxon>
    </lineage>
</organism>
<feature type="non-terminal residue" evidence="1">
    <location>
        <position position="106"/>
    </location>
</feature>
<keyword evidence="2" id="KW-1185">Reference proteome</keyword>